<keyword evidence="4" id="KW-1185">Reference proteome</keyword>
<proteinExistence type="predicted"/>
<dbReference type="Pfam" id="PF21590">
    <property type="entry name" value="AP5B1_C"/>
    <property type="match status" value="1"/>
</dbReference>
<accession>A0AAE1J5D8</accession>
<feature type="domain" description="AP5B1 middle" evidence="1">
    <location>
        <begin position="247"/>
        <end position="643"/>
    </location>
</feature>
<dbReference type="PANTHER" id="PTHR34033">
    <property type="entry name" value="AP-5 COMPLEX SUBUNIT BETA-1"/>
    <property type="match status" value="1"/>
</dbReference>
<protein>
    <recommendedName>
        <fullName evidence="5">AP-5 complex subunit beta-1</fullName>
    </recommendedName>
</protein>
<feature type="domain" description="AP5B1 C-terminal" evidence="2">
    <location>
        <begin position="1069"/>
        <end position="1114"/>
    </location>
</feature>
<dbReference type="InterPro" id="IPR048981">
    <property type="entry name" value="AP5B1_C"/>
</dbReference>
<reference evidence="3" key="1">
    <citation type="submission" date="2023-10" db="EMBL/GenBank/DDBJ databases">
        <title>Chromosome-level genome of the transformable northern wattle, Acacia crassicarpa.</title>
        <authorList>
            <person name="Massaro I."/>
            <person name="Sinha N.R."/>
            <person name="Poethig S."/>
            <person name="Leichty A.R."/>
        </authorList>
    </citation>
    <scope>NUCLEOTIDE SEQUENCE</scope>
    <source>
        <strain evidence="3">Acra3RX</strain>
        <tissue evidence="3">Leaf</tissue>
    </source>
</reference>
<name>A0AAE1J5D8_9FABA</name>
<evidence type="ECO:0000259" key="2">
    <source>
        <dbReference type="Pfam" id="PF21590"/>
    </source>
</evidence>
<dbReference type="InterPro" id="IPR038741">
    <property type="entry name" value="AP5B1"/>
</dbReference>
<organism evidence="3 4">
    <name type="scientific">Acacia crassicarpa</name>
    <name type="common">northern wattle</name>
    <dbReference type="NCBI Taxonomy" id="499986"/>
    <lineage>
        <taxon>Eukaryota</taxon>
        <taxon>Viridiplantae</taxon>
        <taxon>Streptophyta</taxon>
        <taxon>Embryophyta</taxon>
        <taxon>Tracheophyta</taxon>
        <taxon>Spermatophyta</taxon>
        <taxon>Magnoliopsida</taxon>
        <taxon>eudicotyledons</taxon>
        <taxon>Gunneridae</taxon>
        <taxon>Pentapetalae</taxon>
        <taxon>rosids</taxon>
        <taxon>fabids</taxon>
        <taxon>Fabales</taxon>
        <taxon>Fabaceae</taxon>
        <taxon>Caesalpinioideae</taxon>
        <taxon>mimosoid clade</taxon>
        <taxon>Acacieae</taxon>
        <taxon>Acacia</taxon>
    </lineage>
</organism>
<gene>
    <name evidence="3" type="ORF">QN277_029470</name>
</gene>
<dbReference type="GO" id="GO:0016197">
    <property type="term" value="P:endosomal transport"/>
    <property type="evidence" value="ECO:0007669"/>
    <property type="project" value="InterPro"/>
</dbReference>
<sequence>MTEKPTPPPLKPLSPLDWETLIDDFQCGGPRYRKWTSLYPLPSLLDLLLTALLRKDFPLSLKIQLLLFLEEFSDSFFDHENQSHFLDRLIDTLRIVIQAPVDGVHITFTFKEQLMVSTTSILLCLDAFDNFEARYTVRLVELLLTVVNRPNHGLDRHTRAIACECLRELERANPCLLSEIVGHLWGLCQNERTHASQSYILLFTSVIHNIVAQKLNLSILNTSVPMVPFNVPQWLMSSNKEISGLNFKELRRAMAFLLEWPHVMTACGMMEFMSMILPVAVALELQPSMLKVQFFGMIYSYDPVLCHVVLMMYLHFLDAFDGQEGEICRRLLLISREAQHYLVFRLLAIQWLLGFSKLIFCKEVEKSRSVIRLCSTFYPNLFDPLALKALKLDLLAFCSICVDILRSEGSSHKEVDSVNPVQLFEDGLVCVSSFKWLPPGSTETAVMFRTLYKFVISASSHSDYDPSTTTYLLDSIIFCTLEGMLVNMMLDCWQLVPVVVAFVDRFLSCKKHSWLGERLLQKFDEHLLPKVRMDYKLISYFPLFDRISENKTIPPLRLLDLLTNFMFFLVERHGPNTGMKSWSHGSRVLGVCRTMLIHQHSSRLFLRLSRMLAFTCLYYPDLEVRDNARIYLRMLICIPGKKLRNILNLGDLILGISPSSQSSSFYSVQSPRLSQKFKTFRNLSSCIHLERVTPLLVKQLWSLSLSSFGVSNSKPAYLEGVQDSEAPAEENESAESSSTEIIPEMGRISQPQEPLRVMDSKIAEILNTLRNYFSYIPDFRYMPGLRVRINCSLRLESSNFIRMLGIDTTASPLEEIDVLPAIHATVLKFSSSAPYGPIPSYRIPFLLGEGYGNNASQNLSLSIVPVENGTREEDKFRASVAIELEPRVPTPGVVDVHIETNAENGQIIEGQLQGITVGIEDMFLKAIVPPDIAEDAIPRYKLDLFTALWEACGTCSNTGREIFSLKGSKGVAAISGTRSVKLLDIPAASLVQATERHLACFVVGVTGEPLIDIVQGGGIIQNIIWDTTSDASHDSTSVANFDTGPLFLTYNDEDAKGHVSNGRRRNLGCILILIVLPPRFHLLFQMEVCDDSTLVRIRTDHWPSLAYIDDYLEALYLS</sequence>
<dbReference type="GO" id="GO:0030119">
    <property type="term" value="C:AP-type membrane coat adaptor complex"/>
    <property type="evidence" value="ECO:0007669"/>
    <property type="project" value="TreeGrafter"/>
</dbReference>
<dbReference type="InterPro" id="IPR048979">
    <property type="entry name" value="AP5B1_middle"/>
</dbReference>
<dbReference type="Proteomes" id="UP001293593">
    <property type="component" value="Unassembled WGS sequence"/>
</dbReference>
<evidence type="ECO:0008006" key="5">
    <source>
        <dbReference type="Google" id="ProtNLM"/>
    </source>
</evidence>
<evidence type="ECO:0000313" key="4">
    <source>
        <dbReference type="Proteomes" id="UP001293593"/>
    </source>
</evidence>
<evidence type="ECO:0000259" key="1">
    <source>
        <dbReference type="Pfam" id="PF21588"/>
    </source>
</evidence>
<dbReference type="Pfam" id="PF21588">
    <property type="entry name" value="AP5B1_middle"/>
    <property type="match status" value="1"/>
</dbReference>
<comment type="caution">
    <text evidence="3">The sequence shown here is derived from an EMBL/GenBank/DDBJ whole genome shotgun (WGS) entry which is preliminary data.</text>
</comment>
<dbReference type="EMBL" id="JAWXYG010000009">
    <property type="protein sequence ID" value="KAK4264141.1"/>
    <property type="molecule type" value="Genomic_DNA"/>
</dbReference>
<dbReference type="AlphaFoldDB" id="A0AAE1J5D8"/>
<evidence type="ECO:0000313" key="3">
    <source>
        <dbReference type="EMBL" id="KAK4264141.1"/>
    </source>
</evidence>
<dbReference type="PANTHER" id="PTHR34033:SF1">
    <property type="entry name" value="AP-5 COMPLEX SUBUNIT BETA-1"/>
    <property type="match status" value="1"/>
</dbReference>